<dbReference type="EMBL" id="CAACVG010010410">
    <property type="protein sequence ID" value="VEN55751.1"/>
    <property type="molecule type" value="Genomic_DNA"/>
</dbReference>
<organism evidence="1 2">
    <name type="scientific">Callosobruchus maculatus</name>
    <name type="common">Southern cowpea weevil</name>
    <name type="synonym">Pulse bruchid</name>
    <dbReference type="NCBI Taxonomy" id="64391"/>
    <lineage>
        <taxon>Eukaryota</taxon>
        <taxon>Metazoa</taxon>
        <taxon>Ecdysozoa</taxon>
        <taxon>Arthropoda</taxon>
        <taxon>Hexapoda</taxon>
        <taxon>Insecta</taxon>
        <taxon>Pterygota</taxon>
        <taxon>Neoptera</taxon>
        <taxon>Endopterygota</taxon>
        <taxon>Coleoptera</taxon>
        <taxon>Polyphaga</taxon>
        <taxon>Cucujiformia</taxon>
        <taxon>Chrysomeloidea</taxon>
        <taxon>Chrysomelidae</taxon>
        <taxon>Bruchinae</taxon>
        <taxon>Bruchini</taxon>
        <taxon>Callosobruchus</taxon>
    </lineage>
</organism>
<gene>
    <name evidence="1" type="ORF">CALMAC_LOCUS14844</name>
</gene>
<keyword evidence="2" id="KW-1185">Reference proteome</keyword>
<proteinExistence type="predicted"/>
<evidence type="ECO:0000313" key="2">
    <source>
        <dbReference type="Proteomes" id="UP000410492"/>
    </source>
</evidence>
<evidence type="ECO:0000313" key="1">
    <source>
        <dbReference type="EMBL" id="VEN55751.1"/>
    </source>
</evidence>
<dbReference type="AlphaFoldDB" id="A0A653D862"/>
<accession>A0A653D862</accession>
<protein>
    <submittedName>
        <fullName evidence="1">Uncharacterized protein</fullName>
    </submittedName>
</protein>
<name>A0A653D862_CALMS</name>
<dbReference type="Proteomes" id="UP000410492">
    <property type="component" value="Unassembled WGS sequence"/>
</dbReference>
<sequence length="46" mass="5438">MRLEAKTHKFVRRLSVTENYLRGSKQFSSSFTQKVRSGQQYSKVSR</sequence>
<reference evidence="1 2" key="1">
    <citation type="submission" date="2019-01" db="EMBL/GenBank/DDBJ databases">
        <authorList>
            <person name="Sayadi A."/>
        </authorList>
    </citation>
    <scope>NUCLEOTIDE SEQUENCE [LARGE SCALE GENOMIC DNA]</scope>
</reference>